<dbReference type="RefSeq" id="WP_340484247.1">
    <property type="nucleotide sequence ID" value="NZ_JBBLYY010000010.1"/>
</dbReference>
<dbReference type="PANTHER" id="PTHR43798:SF33">
    <property type="entry name" value="HYDROLASE, PUTATIVE (AFU_ORTHOLOGUE AFUA_2G14860)-RELATED"/>
    <property type="match status" value="1"/>
</dbReference>
<dbReference type="GO" id="GO:0016787">
    <property type="term" value="F:hydrolase activity"/>
    <property type="evidence" value="ECO:0007669"/>
    <property type="project" value="UniProtKB-KW"/>
</dbReference>
<dbReference type="Proteomes" id="UP001370299">
    <property type="component" value="Unassembled WGS sequence"/>
</dbReference>
<keyword evidence="2" id="KW-0378">Hydrolase</keyword>
<dbReference type="Pfam" id="PF12697">
    <property type="entry name" value="Abhydrolase_6"/>
    <property type="match status" value="1"/>
</dbReference>
<proteinExistence type="predicted"/>
<evidence type="ECO:0000313" key="3">
    <source>
        <dbReference type="Proteomes" id="UP001370299"/>
    </source>
</evidence>
<dbReference type="InterPro" id="IPR029058">
    <property type="entry name" value="AB_hydrolase_fold"/>
</dbReference>
<feature type="non-terminal residue" evidence="2">
    <location>
        <position position="1"/>
    </location>
</feature>
<feature type="domain" description="AB hydrolase-1" evidence="1">
    <location>
        <begin position="60"/>
        <end position="295"/>
    </location>
</feature>
<dbReference type="InterPro" id="IPR050266">
    <property type="entry name" value="AB_hydrolase_sf"/>
</dbReference>
<accession>A0ABU8Y5F4</accession>
<reference evidence="2 3" key="1">
    <citation type="submission" date="2024-03" db="EMBL/GenBank/DDBJ databases">
        <title>Whole genomes of four grape xylem sap localized bacterial endophytes.</title>
        <authorList>
            <person name="Kumar G."/>
            <person name="Savka M.A."/>
        </authorList>
    </citation>
    <scope>NUCLEOTIDE SEQUENCE [LARGE SCALE GENOMIC DNA]</scope>
    <source>
        <strain evidence="2 3">RIT_GXS8</strain>
    </source>
</reference>
<dbReference type="PANTHER" id="PTHR43798">
    <property type="entry name" value="MONOACYLGLYCEROL LIPASE"/>
    <property type="match status" value="1"/>
</dbReference>
<comment type="caution">
    <text evidence="2">The sequence shown here is derived from an EMBL/GenBank/DDBJ whole genome shotgun (WGS) entry which is preliminary data.</text>
</comment>
<sequence>IGFSLVGLVGLGALTLGGTATYDAIATAAERDDIRPYGELVPVTGGRLNVAVTGSGASTVVLLPGFGTASPVIDFAPLVDRLEDTHRVVVVEPLGYGLSDGTDRPRTSANIVDEVHQALSTLGIDRYVLAGHSVAGIYALEYTNAYPDEVQAFVGIDSSVPTQPGIDEAVGSGLFRFVKATGLARVLTAVSGDAYAGLPYTDAQKEQMTLLSHRTSMRATYLDEYEHLGANFRHARSLAFPADLPVRLFVVGDDPEVPGWERLHREQAASVADGQVVLLDGGHYLHHTHAAEIAEGIDAVADLGQ</sequence>
<dbReference type="SUPFAM" id="SSF53474">
    <property type="entry name" value="alpha/beta-Hydrolases"/>
    <property type="match status" value="1"/>
</dbReference>
<evidence type="ECO:0000313" key="2">
    <source>
        <dbReference type="EMBL" id="MEK0170063.1"/>
    </source>
</evidence>
<dbReference type="Gene3D" id="3.40.50.1820">
    <property type="entry name" value="alpha/beta hydrolase"/>
    <property type="match status" value="1"/>
</dbReference>
<dbReference type="InterPro" id="IPR000073">
    <property type="entry name" value="AB_hydrolase_1"/>
</dbReference>
<evidence type="ECO:0000259" key="1">
    <source>
        <dbReference type="Pfam" id="PF12697"/>
    </source>
</evidence>
<gene>
    <name evidence="2" type="ORF">WMN62_01120</name>
</gene>
<dbReference type="EMBL" id="JBBLYY010000010">
    <property type="protein sequence ID" value="MEK0170063.1"/>
    <property type="molecule type" value="Genomic_DNA"/>
</dbReference>
<keyword evidence="3" id="KW-1185">Reference proteome</keyword>
<name>A0ABU8Y5F4_9MICO</name>
<protein>
    <submittedName>
        <fullName evidence="2">Alpha/beta hydrolase</fullName>
    </submittedName>
</protein>
<organism evidence="2 3">
    <name type="scientific">Curtobacterium citreum</name>
    <dbReference type="NCBI Taxonomy" id="2036"/>
    <lineage>
        <taxon>Bacteria</taxon>
        <taxon>Bacillati</taxon>
        <taxon>Actinomycetota</taxon>
        <taxon>Actinomycetes</taxon>
        <taxon>Micrococcales</taxon>
        <taxon>Microbacteriaceae</taxon>
        <taxon>Curtobacterium</taxon>
    </lineage>
</organism>